<dbReference type="FunCoup" id="A0A6P8TJF7">
    <property type="interactions" value="4"/>
</dbReference>
<dbReference type="Proteomes" id="UP000515161">
    <property type="component" value="Unplaced"/>
</dbReference>
<dbReference type="KEGG" id="gacu:117541140"/>
<dbReference type="InterPro" id="IPR045058">
    <property type="entry name" value="GIMA/IAN/Toc"/>
</dbReference>
<sequence>MVCSSQPSTNCHNTYSGDTYYLNHKVVRIVMIGKTGAGKSATGNTILGKQYFKSKFSFESLTKDCAKAFGEVEGQKVAVIDTPSLFDTSTDEEKTRKYIVQSIVFAAPGPHIFLVVIRLDRFTDEEKQTVKKIQEIFGGEADRYSMVLFTHGDLLKGKPIGEFLKHSKKLQELVNRCNGQYHVFNNSLKDRSQVRELLDKIRNIAEKNGGSHYTNEMFQKAERAIVVVKQRILTEREEEMRLEREEMEKEILDKYEKQMKEMKDDRERGKADNAKHSGKQRKETQRLRESSSGPANTVEMDTNGAESSAQPMCKLDEESRRLTTFWTPWGQMRWLKLPFGVSVAPDIYQRKQHELLSGLAGIEPIADDILVVGCGDTDAEAEEDHNINLRALMQRCRAVKLRLSERKLQFKLKAVHFHGHVLSTEGLKIDPEKTQAVLDMPTPTDAKAVQRMIGFVTYLAKFLPRLSEICEPLHRDQTPG</sequence>
<gene>
    <name evidence="9" type="primary">LOC117541140</name>
</gene>
<keyword evidence="4" id="KW-0547">Nucleotide-binding</keyword>
<dbReference type="Gene3D" id="3.40.50.300">
    <property type="entry name" value="P-loop containing nucleotide triphosphate hydrolases"/>
    <property type="match status" value="1"/>
</dbReference>
<evidence type="ECO:0000256" key="4">
    <source>
        <dbReference type="ARBA" id="ARBA00022741"/>
    </source>
</evidence>
<feature type="compositionally biased region" description="Basic and acidic residues" evidence="6">
    <location>
        <begin position="260"/>
        <end position="289"/>
    </location>
</feature>
<keyword evidence="5" id="KW-0342">GTP-binding</keyword>
<dbReference type="InterPro" id="IPR000477">
    <property type="entry name" value="RT_dom"/>
</dbReference>
<dbReference type="GeneID" id="117541140"/>
<keyword evidence="8" id="KW-1185">Reference proteome</keyword>
<comment type="similarity">
    <text evidence="2">Belongs to the beta type-B retroviral polymerase family. HERV class-II K(HML-2) pol subfamily.</text>
</comment>
<dbReference type="CDD" id="cd01647">
    <property type="entry name" value="RT_LTR"/>
    <property type="match status" value="1"/>
</dbReference>
<protein>
    <recommendedName>
        <fullName evidence="3">ribonuclease H</fullName>
        <ecNumber evidence="3">3.1.26.4</ecNumber>
    </recommendedName>
</protein>
<dbReference type="InterPro" id="IPR043128">
    <property type="entry name" value="Rev_trsase/Diguanyl_cyclase"/>
</dbReference>
<dbReference type="PANTHER" id="PTHR10903:SF112">
    <property type="entry name" value="SI:CH211-113E8.5"/>
    <property type="match status" value="1"/>
</dbReference>
<dbReference type="Gene3D" id="3.10.10.10">
    <property type="entry name" value="HIV Type 1 Reverse Transcriptase, subunit A, domain 1"/>
    <property type="match status" value="1"/>
</dbReference>
<dbReference type="Pfam" id="PF00078">
    <property type="entry name" value="RVT_1"/>
    <property type="match status" value="1"/>
</dbReference>
<organism evidence="8 9">
    <name type="scientific">Gymnodraco acuticeps</name>
    <name type="common">Antarctic dragonfish</name>
    <dbReference type="NCBI Taxonomy" id="8218"/>
    <lineage>
        <taxon>Eukaryota</taxon>
        <taxon>Metazoa</taxon>
        <taxon>Chordata</taxon>
        <taxon>Craniata</taxon>
        <taxon>Vertebrata</taxon>
        <taxon>Euteleostomi</taxon>
        <taxon>Actinopterygii</taxon>
        <taxon>Neopterygii</taxon>
        <taxon>Teleostei</taxon>
        <taxon>Neoteleostei</taxon>
        <taxon>Acanthomorphata</taxon>
        <taxon>Eupercaria</taxon>
        <taxon>Perciformes</taxon>
        <taxon>Notothenioidei</taxon>
        <taxon>Bathydraconidae</taxon>
        <taxon>Gymnodraco</taxon>
    </lineage>
</organism>
<dbReference type="PROSITE" id="PS51720">
    <property type="entry name" value="G_AIG1"/>
    <property type="match status" value="1"/>
</dbReference>
<dbReference type="FunFam" id="3.40.50.300:FF:000366">
    <property type="entry name" value="GTPase, IMAP family member 2"/>
    <property type="match status" value="1"/>
</dbReference>
<dbReference type="GO" id="GO:0004523">
    <property type="term" value="F:RNA-DNA hybrid ribonuclease activity"/>
    <property type="evidence" value="ECO:0007669"/>
    <property type="project" value="UniProtKB-EC"/>
</dbReference>
<evidence type="ECO:0000313" key="8">
    <source>
        <dbReference type="Proteomes" id="UP000515161"/>
    </source>
</evidence>
<dbReference type="AlphaFoldDB" id="A0A6P8TJF7"/>
<name>A0A6P8TJF7_GYMAC</name>
<dbReference type="OrthoDB" id="5985928at2759"/>
<dbReference type="SUPFAM" id="SSF52540">
    <property type="entry name" value="P-loop containing nucleoside triphosphate hydrolases"/>
    <property type="match status" value="1"/>
</dbReference>
<dbReference type="SUPFAM" id="SSF56672">
    <property type="entry name" value="DNA/RNA polymerases"/>
    <property type="match status" value="1"/>
</dbReference>
<evidence type="ECO:0000256" key="3">
    <source>
        <dbReference type="ARBA" id="ARBA00012180"/>
    </source>
</evidence>
<dbReference type="RefSeq" id="XP_034064156.1">
    <property type="nucleotide sequence ID" value="XM_034208265.1"/>
</dbReference>
<reference evidence="9" key="1">
    <citation type="submission" date="2025-08" db="UniProtKB">
        <authorList>
            <consortium name="RefSeq"/>
        </authorList>
    </citation>
    <scope>IDENTIFICATION</scope>
</reference>
<evidence type="ECO:0000259" key="7">
    <source>
        <dbReference type="PROSITE" id="PS51720"/>
    </source>
</evidence>
<dbReference type="PANTHER" id="PTHR10903">
    <property type="entry name" value="GTPASE, IMAP FAMILY MEMBER-RELATED"/>
    <property type="match status" value="1"/>
</dbReference>
<dbReference type="InParanoid" id="A0A6P8TJF7"/>
<dbReference type="Pfam" id="PF04548">
    <property type="entry name" value="AIG1"/>
    <property type="match status" value="1"/>
</dbReference>
<dbReference type="InterPro" id="IPR027417">
    <property type="entry name" value="P-loop_NTPase"/>
</dbReference>
<proteinExistence type="inferred from homology"/>
<accession>A0A6P8TJF7</accession>
<dbReference type="Gene3D" id="3.30.70.270">
    <property type="match status" value="2"/>
</dbReference>
<dbReference type="GO" id="GO:0005525">
    <property type="term" value="F:GTP binding"/>
    <property type="evidence" value="ECO:0007669"/>
    <property type="project" value="UniProtKB-KW"/>
</dbReference>
<feature type="region of interest" description="Disordered" evidence="6">
    <location>
        <begin position="260"/>
        <end position="311"/>
    </location>
</feature>
<evidence type="ECO:0000313" key="9">
    <source>
        <dbReference type="RefSeq" id="XP_034064156.1"/>
    </source>
</evidence>
<dbReference type="InterPro" id="IPR006703">
    <property type="entry name" value="G_AIG1"/>
</dbReference>
<evidence type="ECO:0000256" key="1">
    <source>
        <dbReference type="ARBA" id="ARBA00008535"/>
    </source>
</evidence>
<dbReference type="EC" id="3.1.26.4" evidence="3"/>
<comment type="similarity">
    <text evidence="1">Belongs to the TRAFAC class TrmE-Era-EngA-EngB-Septin-like GTPase superfamily. AIG1/Toc34/Toc159-like paraseptin GTPase family. IAN subfamily.</text>
</comment>
<evidence type="ECO:0000256" key="6">
    <source>
        <dbReference type="SAM" id="MobiDB-lite"/>
    </source>
</evidence>
<evidence type="ECO:0000256" key="2">
    <source>
        <dbReference type="ARBA" id="ARBA00010879"/>
    </source>
</evidence>
<evidence type="ECO:0000256" key="5">
    <source>
        <dbReference type="ARBA" id="ARBA00023134"/>
    </source>
</evidence>
<feature type="domain" description="AIG1-type G" evidence="7">
    <location>
        <begin position="24"/>
        <end position="222"/>
    </location>
</feature>
<dbReference type="CDD" id="cd01852">
    <property type="entry name" value="AIG1"/>
    <property type="match status" value="1"/>
</dbReference>
<dbReference type="InterPro" id="IPR043502">
    <property type="entry name" value="DNA/RNA_pol_sf"/>
</dbReference>